<name>A0ABT3M5R9_9LEPT</name>
<evidence type="ECO:0000256" key="10">
    <source>
        <dbReference type="ARBA" id="ARBA00047838"/>
    </source>
</evidence>
<evidence type="ECO:0000256" key="2">
    <source>
        <dbReference type="ARBA" id="ARBA00009667"/>
    </source>
</evidence>
<sequence>MLKPRIIPTLLLQDGGLVKTTKFDLPRYIGDPINAVKIFNEKEADELVLIDIDASRLGKDPDYRLIERIANECRMPLSVGGGIKSLEQANKILGFGVEKVIVSSLLIENPKKITEMVNYLGSQSVVVCLDVKKTTFTKKYEFCIHNGRTKTGKYLDEVIEMATSLGAGEILINSIDLDGMMTGYDLDLIDNVKKKLSVPITALGGAGSLDDIKAVISKFGVIGVAAGSLFIYKGKLKAVLINYPNRELKTSLYQKFSEQ</sequence>
<comment type="subunit">
    <text evidence="3">Heterodimer of HisH and HisF.</text>
</comment>
<protein>
    <recommendedName>
        <fullName evidence="4">imidazole glycerol-phosphate synthase</fullName>
        <ecNumber evidence="4">4.3.2.10</ecNumber>
    </recommendedName>
    <alternativeName>
        <fullName evidence="9">IGP synthase cyclase subunit</fullName>
    </alternativeName>
</protein>
<dbReference type="InterPro" id="IPR011060">
    <property type="entry name" value="RibuloseP-bd_barrel"/>
</dbReference>
<organism evidence="12 13">
    <name type="scientific">Leptospira paudalimensis</name>
    <dbReference type="NCBI Taxonomy" id="2950024"/>
    <lineage>
        <taxon>Bacteria</taxon>
        <taxon>Pseudomonadati</taxon>
        <taxon>Spirochaetota</taxon>
        <taxon>Spirochaetia</taxon>
        <taxon>Leptospirales</taxon>
        <taxon>Leptospiraceae</taxon>
        <taxon>Leptospira</taxon>
    </lineage>
</organism>
<keyword evidence="6 11" id="KW-0368">Histidine biosynthesis</keyword>
<accession>A0ABT3M5R9</accession>
<evidence type="ECO:0000256" key="1">
    <source>
        <dbReference type="ARBA" id="ARBA00005091"/>
    </source>
</evidence>
<comment type="catalytic activity">
    <reaction evidence="10">
        <text>5-[(5-phospho-1-deoxy-D-ribulos-1-ylimino)methylamino]-1-(5-phospho-beta-D-ribosyl)imidazole-4-carboxamide + L-glutamine = D-erythro-1-(imidazol-4-yl)glycerol 3-phosphate + 5-amino-1-(5-phospho-beta-D-ribosyl)imidazole-4-carboxamide + L-glutamate + H(+)</text>
        <dbReference type="Rhea" id="RHEA:24793"/>
        <dbReference type="ChEBI" id="CHEBI:15378"/>
        <dbReference type="ChEBI" id="CHEBI:29985"/>
        <dbReference type="ChEBI" id="CHEBI:58278"/>
        <dbReference type="ChEBI" id="CHEBI:58359"/>
        <dbReference type="ChEBI" id="CHEBI:58475"/>
        <dbReference type="ChEBI" id="CHEBI:58525"/>
        <dbReference type="EC" id="4.3.2.10"/>
    </reaction>
</comment>
<dbReference type="EC" id="4.3.2.10" evidence="4"/>
<dbReference type="InterPro" id="IPR004651">
    <property type="entry name" value="HisF"/>
</dbReference>
<dbReference type="RefSeq" id="WP_265357669.1">
    <property type="nucleotide sequence ID" value="NZ_JAMQPR010000001.1"/>
</dbReference>
<dbReference type="InterPro" id="IPR006062">
    <property type="entry name" value="His_biosynth"/>
</dbReference>
<reference evidence="12 13" key="1">
    <citation type="submission" date="2022-06" db="EMBL/GenBank/DDBJ databases">
        <title>Leptospira isolates from biofilms formed at urban environments.</title>
        <authorList>
            <person name="Ribeiro P.S."/>
            <person name="Sousa T."/>
            <person name="Carvalho N."/>
            <person name="Aburjaile F."/>
            <person name="Neves F."/>
            <person name="Oliveira D."/>
            <person name="Blanco L."/>
            <person name="Lima J."/>
            <person name="Costa F."/>
            <person name="Brenig B."/>
            <person name="Soares S."/>
            <person name="Ramos R."/>
            <person name="Goes-Neto A."/>
            <person name="Matiuzzi M."/>
            <person name="Azevedo V."/>
            <person name="Ristow P."/>
        </authorList>
    </citation>
    <scope>NUCLEOTIDE SEQUENCE [LARGE SCALE GENOMIC DNA]</scope>
    <source>
        <strain evidence="12 13">VSF14</strain>
    </source>
</reference>
<dbReference type="Pfam" id="PF00977">
    <property type="entry name" value="His_biosynth"/>
    <property type="match status" value="1"/>
</dbReference>
<keyword evidence="5 11" id="KW-0028">Amino-acid biosynthesis</keyword>
<evidence type="ECO:0000256" key="6">
    <source>
        <dbReference type="ARBA" id="ARBA00023102"/>
    </source>
</evidence>
<dbReference type="EMBL" id="JAMQPR010000001">
    <property type="protein sequence ID" value="MCW7503744.1"/>
    <property type="molecule type" value="Genomic_DNA"/>
</dbReference>
<comment type="caution">
    <text evidence="12">The sequence shown here is derived from an EMBL/GenBank/DDBJ whole genome shotgun (WGS) entry which is preliminary data.</text>
</comment>
<evidence type="ECO:0000256" key="11">
    <source>
        <dbReference type="RuleBase" id="RU003657"/>
    </source>
</evidence>
<gene>
    <name evidence="12" type="ORF">ND855_06365</name>
</gene>
<dbReference type="SUPFAM" id="SSF51366">
    <property type="entry name" value="Ribulose-phoshate binding barrel"/>
    <property type="match status" value="1"/>
</dbReference>
<dbReference type="Proteomes" id="UP001208794">
    <property type="component" value="Unassembled WGS sequence"/>
</dbReference>
<evidence type="ECO:0000256" key="7">
    <source>
        <dbReference type="ARBA" id="ARBA00023239"/>
    </source>
</evidence>
<dbReference type="PANTHER" id="PTHR21235:SF2">
    <property type="entry name" value="IMIDAZOLE GLYCEROL PHOSPHATE SYNTHASE HISHF"/>
    <property type="match status" value="1"/>
</dbReference>
<dbReference type="CDD" id="cd04731">
    <property type="entry name" value="HisF"/>
    <property type="match status" value="1"/>
</dbReference>
<evidence type="ECO:0000256" key="8">
    <source>
        <dbReference type="ARBA" id="ARBA00025475"/>
    </source>
</evidence>
<dbReference type="InterPro" id="IPR050064">
    <property type="entry name" value="IGPS_HisA/HisF"/>
</dbReference>
<evidence type="ECO:0000313" key="13">
    <source>
        <dbReference type="Proteomes" id="UP001208794"/>
    </source>
</evidence>
<comment type="pathway">
    <text evidence="1">Amino-acid biosynthesis; L-histidine biosynthesis; L-histidine from 5-phospho-alpha-D-ribose 1-diphosphate: step 5/9.</text>
</comment>
<dbReference type="PANTHER" id="PTHR21235">
    <property type="entry name" value="IMIDAZOLE GLYCEROL PHOSPHATE SYNTHASE SUBUNIT HISF/H IGP SYNTHASE SUBUNIT HISF/H"/>
    <property type="match status" value="1"/>
</dbReference>
<evidence type="ECO:0000256" key="5">
    <source>
        <dbReference type="ARBA" id="ARBA00022605"/>
    </source>
</evidence>
<evidence type="ECO:0000256" key="9">
    <source>
        <dbReference type="ARBA" id="ARBA00030264"/>
    </source>
</evidence>
<evidence type="ECO:0000256" key="3">
    <source>
        <dbReference type="ARBA" id="ARBA00011152"/>
    </source>
</evidence>
<evidence type="ECO:0000256" key="4">
    <source>
        <dbReference type="ARBA" id="ARBA00012809"/>
    </source>
</evidence>
<comment type="function">
    <text evidence="8">IGPS catalyzes the conversion of PRFAR and glutamine to IGP, AICAR and glutamate. The HisF subunit catalyzes the cyclization activity that produces IGP and AICAR from PRFAR using the ammonia provided by the HisH subunit.</text>
</comment>
<proteinExistence type="inferred from homology"/>
<dbReference type="NCBIfam" id="NF038364">
    <property type="entry name" value="AglZ_HisF2_fam"/>
    <property type="match status" value="1"/>
</dbReference>
<keyword evidence="13" id="KW-1185">Reference proteome</keyword>
<dbReference type="InterPro" id="IPR013785">
    <property type="entry name" value="Aldolase_TIM"/>
</dbReference>
<evidence type="ECO:0000313" key="12">
    <source>
        <dbReference type="EMBL" id="MCW7503744.1"/>
    </source>
</evidence>
<dbReference type="Gene3D" id="3.20.20.70">
    <property type="entry name" value="Aldolase class I"/>
    <property type="match status" value="1"/>
</dbReference>
<keyword evidence="7" id="KW-0456">Lyase</keyword>
<comment type="similarity">
    <text evidence="2 11">Belongs to the HisA/HisF family.</text>
</comment>